<dbReference type="PANTHER" id="PTHR43808">
    <property type="entry name" value="ACETYLORNITHINE DEACETYLASE"/>
    <property type="match status" value="1"/>
</dbReference>
<evidence type="ECO:0000256" key="12">
    <source>
        <dbReference type="ARBA" id="ARBA00023154"/>
    </source>
</evidence>
<keyword evidence="7" id="KW-0028">Amino-acid biosynthesis</keyword>
<evidence type="ECO:0000256" key="4">
    <source>
        <dbReference type="ARBA" id="ARBA00011738"/>
    </source>
</evidence>
<proteinExistence type="inferred from homology"/>
<dbReference type="GO" id="GO:0006526">
    <property type="term" value="P:L-arginine biosynthetic process"/>
    <property type="evidence" value="ECO:0007669"/>
    <property type="project" value="TreeGrafter"/>
</dbReference>
<evidence type="ECO:0000256" key="1">
    <source>
        <dbReference type="ARBA" id="ARBA00001947"/>
    </source>
</evidence>
<feature type="domain" description="Peptidase M20 dimerisation" evidence="15">
    <location>
        <begin position="175"/>
        <end position="282"/>
    </location>
</feature>
<evidence type="ECO:0000256" key="10">
    <source>
        <dbReference type="ARBA" id="ARBA00022833"/>
    </source>
</evidence>
<accession>A4GK40</accession>
<dbReference type="Gene3D" id="3.30.70.360">
    <property type="match status" value="1"/>
</dbReference>
<evidence type="ECO:0000256" key="6">
    <source>
        <dbReference type="ARBA" id="ARBA00022391"/>
    </source>
</evidence>
<keyword evidence="9" id="KW-0378">Hydrolase</keyword>
<name>A4GK40_9BACT</name>
<evidence type="ECO:0000256" key="2">
    <source>
        <dbReference type="ARBA" id="ARBA00005130"/>
    </source>
</evidence>
<evidence type="ECO:0000256" key="5">
    <source>
        <dbReference type="ARBA" id="ARBA00011921"/>
    </source>
</evidence>
<dbReference type="PROSITE" id="PS00759">
    <property type="entry name" value="ARGE_DAPE_CPG2_2"/>
    <property type="match status" value="1"/>
</dbReference>
<reference evidence="16" key="1">
    <citation type="journal article" date="2007" name="Environ. Microbiol.">
        <title>Proteorhodopsin photosystem gene clusters exhibit co-evolutionary trends and shared ancestry among diverse marine microbial phyla.</title>
        <authorList>
            <person name="McCarren J."/>
            <person name="Delong E.F."/>
        </authorList>
    </citation>
    <scope>NUCLEOTIDE SEQUENCE</scope>
</reference>
<evidence type="ECO:0000256" key="14">
    <source>
        <dbReference type="NCBIfam" id="TIGR01246"/>
    </source>
</evidence>
<dbReference type="InterPro" id="IPR002933">
    <property type="entry name" value="Peptidase_M20"/>
</dbReference>
<dbReference type="UniPathway" id="UPA00034">
    <property type="reaction ID" value="UER00021"/>
</dbReference>
<keyword evidence="11" id="KW-0220">Diaminopimelate biosynthesis</keyword>
<evidence type="ECO:0000256" key="13">
    <source>
        <dbReference type="ARBA" id="ARBA00051301"/>
    </source>
</evidence>
<dbReference type="EC" id="3.5.1.18" evidence="5 14"/>
<comment type="cofactor">
    <cofactor evidence="1">
        <name>Zn(2+)</name>
        <dbReference type="ChEBI" id="CHEBI:29105"/>
    </cofactor>
</comment>
<dbReference type="SUPFAM" id="SSF53187">
    <property type="entry name" value="Zn-dependent exopeptidases"/>
    <property type="match status" value="1"/>
</dbReference>
<dbReference type="CDD" id="cd03891">
    <property type="entry name" value="M20_DapE_proteobac"/>
    <property type="match status" value="1"/>
</dbReference>
<dbReference type="InterPro" id="IPR005941">
    <property type="entry name" value="DapE_proteobac"/>
</dbReference>
<keyword evidence="8" id="KW-0479">Metal-binding</keyword>
<dbReference type="HAMAP" id="MF_01690">
    <property type="entry name" value="DapE"/>
    <property type="match status" value="1"/>
</dbReference>
<evidence type="ECO:0000259" key="15">
    <source>
        <dbReference type="Pfam" id="PF07687"/>
    </source>
</evidence>
<keyword evidence="12" id="KW-0457">Lysine biosynthesis</keyword>
<dbReference type="GO" id="GO:0019877">
    <property type="term" value="P:diaminopimelate biosynthetic process"/>
    <property type="evidence" value="ECO:0007669"/>
    <property type="project" value="UniProtKB-KW"/>
</dbReference>
<dbReference type="NCBIfam" id="TIGR01246">
    <property type="entry name" value="dapE_proteo"/>
    <property type="match status" value="1"/>
</dbReference>
<dbReference type="Pfam" id="PF01546">
    <property type="entry name" value="Peptidase_M20"/>
    <property type="match status" value="1"/>
</dbReference>
<evidence type="ECO:0000256" key="7">
    <source>
        <dbReference type="ARBA" id="ARBA00022605"/>
    </source>
</evidence>
<dbReference type="Pfam" id="PF07687">
    <property type="entry name" value="M20_dimer"/>
    <property type="match status" value="1"/>
</dbReference>
<dbReference type="InterPro" id="IPR001261">
    <property type="entry name" value="ArgE/DapE_CS"/>
</dbReference>
<dbReference type="GO" id="GO:0008777">
    <property type="term" value="F:acetylornithine deacetylase activity"/>
    <property type="evidence" value="ECO:0007669"/>
    <property type="project" value="TreeGrafter"/>
</dbReference>
<dbReference type="InterPro" id="IPR011650">
    <property type="entry name" value="Peptidase_M20_dimer"/>
</dbReference>
<protein>
    <recommendedName>
        <fullName evidence="6 14">Succinyl-diaminopimelate desuccinylase</fullName>
        <ecNumber evidence="5 14">3.5.1.18</ecNumber>
    </recommendedName>
</protein>
<evidence type="ECO:0000256" key="11">
    <source>
        <dbReference type="ARBA" id="ARBA00022915"/>
    </source>
</evidence>
<evidence type="ECO:0000256" key="8">
    <source>
        <dbReference type="ARBA" id="ARBA00022723"/>
    </source>
</evidence>
<dbReference type="PANTHER" id="PTHR43808:SF31">
    <property type="entry name" value="N-ACETYL-L-CITRULLINE DEACETYLASE"/>
    <property type="match status" value="1"/>
</dbReference>
<organism evidence="16">
    <name type="scientific">uncultured marine bacterium HF130_81H07</name>
    <dbReference type="NCBI Taxonomy" id="415448"/>
    <lineage>
        <taxon>Bacteria</taxon>
        <taxon>environmental samples</taxon>
    </lineage>
</organism>
<dbReference type="SUPFAM" id="SSF55031">
    <property type="entry name" value="Bacterial exopeptidase dimerisation domain"/>
    <property type="match status" value="1"/>
</dbReference>
<dbReference type="EMBL" id="EF107106">
    <property type="protein sequence ID" value="ABL97485.1"/>
    <property type="molecule type" value="Genomic_DNA"/>
</dbReference>
<dbReference type="GO" id="GO:0009089">
    <property type="term" value="P:lysine biosynthetic process via diaminopimelate"/>
    <property type="evidence" value="ECO:0007669"/>
    <property type="project" value="UniProtKB-UniRule"/>
</dbReference>
<comment type="pathway">
    <text evidence="2">Amino-acid biosynthesis; L-lysine biosynthesis via DAP pathway; LL-2,6-diaminopimelate from (S)-tetrahydrodipicolinate (succinylase route): step 3/3.</text>
</comment>
<dbReference type="AlphaFoldDB" id="A4GK40"/>
<comment type="similarity">
    <text evidence="3">Belongs to the peptidase M20A family. DapE subfamily.</text>
</comment>
<comment type="subunit">
    <text evidence="4">Homodimer.</text>
</comment>
<evidence type="ECO:0000313" key="16">
    <source>
        <dbReference type="EMBL" id="ABL97485.1"/>
    </source>
</evidence>
<dbReference type="GO" id="GO:0046872">
    <property type="term" value="F:metal ion binding"/>
    <property type="evidence" value="ECO:0007669"/>
    <property type="project" value="UniProtKB-KW"/>
</dbReference>
<dbReference type="InterPro" id="IPR036264">
    <property type="entry name" value="Bact_exopeptidase_dim_dom"/>
</dbReference>
<comment type="catalytic activity">
    <reaction evidence="13">
        <text>N-succinyl-(2S,6S)-2,6-diaminopimelate + H2O = (2S,6S)-2,6-diaminopimelate + succinate</text>
        <dbReference type="Rhea" id="RHEA:22608"/>
        <dbReference type="ChEBI" id="CHEBI:15377"/>
        <dbReference type="ChEBI" id="CHEBI:30031"/>
        <dbReference type="ChEBI" id="CHEBI:57609"/>
        <dbReference type="ChEBI" id="CHEBI:58087"/>
        <dbReference type="EC" id="3.5.1.18"/>
    </reaction>
</comment>
<dbReference type="Gene3D" id="3.40.630.10">
    <property type="entry name" value="Zn peptidases"/>
    <property type="match status" value="1"/>
</dbReference>
<gene>
    <name evidence="16" type="ORF">ALOHA_HF13081H07.0028</name>
</gene>
<sequence>MNLENLITDLIKIESISPKDKGCFDIIEPILTDLGFKSERIDYKNVENLYSVYGNDGPTFCFLGHTDVVPTGPEELWTHPPFSGKNVDGRIFGRGAADMKGNICAFIKALTEFIKTKEDKNFRIAILLTSNEEGESSDGFIDVLLDKLIQRGEKIDYCLVGEPSSSEKVGDTIRIGRRGSLSGKLKVIGKQGHIAYPEKIINPIFLISDIITELREKKWDAGNDHFQPTSFQISNINSGTGAGNIVPGELEMDFNFRFCSESTSEDLIKEFEKILDSHKVDYKVEWNLSGLPFLTTKTFFVDLVIDSIKRVLGREPVINNGGGTSDGRFMPVMDAEIVELGPLNDSIHKIDENVSIKDLEDLSKIYLEILNSISISNS</sequence>
<keyword evidence="10" id="KW-0862">Zinc</keyword>
<dbReference type="GO" id="GO:0009014">
    <property type="term" value="F:succinyl-diaminopimelate desuccinylase activity"/>
    <property type="evidence" value="ECO:0007669"/>
    <property type="project" value="UniProtKB-UniRule"/>
</dbReference>
<dbReference type="InterPro" id="IPR050072">
    <property type="entry name" value="Peptidase_M20A"/>
</dbReference>
<dbReference type="NCBIfam" id="NF009557">
    <property type="entry name" value="PRK13009.1"/>
    <property type="match status" value="1"/>
</dbReference>
<evidence type="ECO:0000256" key="9">
    <source>
        <dbReference type="ARBA" id="ARBA00022801"/>
    </source>
</evidence>
<evidence type="ECO:0000256" key="3">
    <source>
        <dbReference type="ARBA" id="ARBA00006746"/>
    </source>
</evidence>